<dbReference type="InterPro" id="IPR011527">
    <property type="entry name" value="ABC1_TM_dom"/>
</dbReference>
<dbReference type="GO" id="GO:0008233">
    <property type="term" value="F:peptidase activity"/>
    <property type="evidence" value="ECO:0007669"/>
    <property type="project" value="InterPro"/>
</dbReference>
<evidence type="ECO:0000256" key="6">
    <source>
        <dbReference type="ARBA" id="ARBA00022741"/>
    </source>
</evidence>
<dbReference type="PANTHER" id="PTHR24221:SF647">
    <property type="entry name" value="BLL6336 PROTEIN"/>
    <property type="match status" value="1"/>
</dbReference>
<evidence type="ECO:0000313" key="14">
    <source>
        <dbReference type="EMBL" id="GLI94036.1"/>
    </source>
</evidence>
<feature type="transmembrane region" description="Helical" evidence="10">
    <location>
        <begin position="311"/>
        <end position="331"/>
    </location>
</feature>
<dbReference type="RefSeq" id="WP_281804061.1">
    <property type="nucleotide sequence ID" value="NZ_BSEC01000001.1"/>
</dbReference>
<name>A0A9W6GW39_9HYPH</name>
<dbReference type="GO" id="GO:0140359">
    <property type="term" value="F:ABC-type transporter activity"/>
    <property type="evidence" value="ECO:0007669"/>
    <property type="project" value="InterPro"/>
</dbReference>
<keyword evidence="15" id="KW-1185">Reference proteome</keyword>
<dbReference type="GO" id="GO:0016887">
    <property type="term" value="F:ATP hydrolysis activity"/>
    <property type="evidence" value="ECO:0007669"/>
    <property type="project" value="InterPro"/>
</dbReference>
<keyword evidence="3" id="KW-0813">Transport</keyword>
<dbReference type="GO" id="GO:0034040">
    <property type="term" value="F:ATPase-coupled lipid transmembrane transporter activity"/>
    <property type="evidence" value="ECO:0007669"/>
    <property type="project" value="TreeGrafter"/>
</dbReference>
<evidence type="ECO:0000256" key="4">
    <source>
        <dbReference type="ARBA" id="ARBA00022475"/>
    </source>
</evidence>
<evidence type="ECO:0000256" key="5">
    <source>
        <dbReference type="ARBA" id="ARBA00022692"/>
    </source>
</evidence>
<dbReference type="SMART" id="SM00382">
    <property type="entry name" value="AAA"/>
    <property type="match status" value="1"/>
</dbReference>
<dbReference type="Proteomes" id="UP001144323">
    <property type="component" value="Unassembled WGS sequence"/>
</dbReference>
<feature type="domain" description="ABC transporter" evidence="11">
    <location>
        <begin position="485"/>
        <end position="720"/>
    </location>
</feature>
<feature type="domain" description="Peptidase C39" evidence="13">
    <location>
        <begin position="19"/>
        <end position="141"/>
    </location>
</feature>
<dbReference type="GO" id="GO:0006508">
    <property type="term" value="P:proteolysis"/>
    <property type="evidence" value="ECO:0007669"/>
    <property type="project" value="InterPro"/>
</dbReference>
<feature type="transmembrane region" description="Helical" evidence="10">
    <location>
        <begin position="207"/>
        <end position="227"/>
    </location>
</feature>
<dbReference type="Gene3D" id="1.20.1560.10">
    <property type="entry name" value="ABC transporter type 1, transmembrane domain"/>
    <property type="match status" value="1"/>
</dbReference>
<protein>
    <submittedName>
        <fullName evidence="14">Peptidase C39</fullName>
    </submittedName>
</protein>
<dbReference type="InterPro" id="IPR010132">
    <property type="entry name" value="ATPase_T1SS_HlyB"/>
</dbReference>
<dbReference type="InterPro" id="IPR036640">
    <property type="entry name" value="ABC1_TM_sf"/>
</dbReference>
<evidence type="ECO:0000256" key="10">
    <source>
        <dbReference type="SAM" id="Phobius"/>
    </source>
</evidence>
<evidence type="ECO:0000256" key="3">
    <source>
        <dbReference type="ARBA" id="ARBA00022448"/>
    </source>
</evidence>
<dbReference type="Gene3D" id="3.40.50.300">
    <property type="entry name" value="P-loop containing nucleotide triphosphate hydrolases"/>
    <property type="match status" value="1"/>
</dbReference>
<dbReference type="GO" id="GO:0005886">
    <property type="term" value="C:plasma membrane"/>
    <property type="evidence" value="ECO:0007669"/>
    <property type="project" value="UniProtKB-SubCell"/>
</dbReference>
<feature type="transmembrane region" description="Helical" evidence="10">
    <location>
        <begin position="173"/>
        <end position="195"/>
    </location>
</feature>
<organism evidence="14 15">
    <name type="scientific">Methylocystis echinoides</name>
    <dbReference type="NCBI Taxonomy" id="29468"/>
    <lineage>
        <taxon>Bacteria</taxon>
        <taxon>Pseudomonadati</taxon>
        <taxon>Pseudomonadota</taxon>
        <taxon>Alphaproteobacteria</taxon>
        <taxon>Hyphomicrobiales</taxon>
        <taxon>Methylocystaceae</taxon>
        <taxon>Methylocystis</taxon>
    </lineage>
</organism>
<evidence type="ECO:0000259" key="12">
    <source>
        <dbReference type="PROSITE" id="PS50929"/>
    </source>
</evidence>
<dbReference type="InterPro" id="IPR003439">
    <property type="entry name" value="ABC_transporter-like_ATP-bd"/>
</dbReference>
<dbReference type="SUPFAM" id="SSF52540">
    <property type="entry name" value="P-loop containing nucleoside triphosphate hydrolases"/>
    <property type="match status" value="1"/>
</dbReference>
<evidence type="ECO:0000256" key="1">
    <source>
        <dbReference type="ARBA" id="ARBA00004651"/>
    </source>
</evidence>
<dbReference type="Pfam" id="PF00664">
    <property type="entry name" value="ABC_membrane"/>
    <property type="match status" value="1"/>
</dbReference>
<dbReference type="InterPro" id="IPR039421">
    <property type="entry name" value="Type_1_exporter"/>
</dbReference>
<feature type="transmembrane region" description="Helical" evidence="10">
    <location>
        <begin position="286"/>
        <end position="305"/>
    </location>
</feature>
<evidence type="ECO:0000256" key="7">
    <source>
        <dbReference type="ARBA" id="ARBA00022840"/>
    </source>
</evidence>
<evidence type="ECO:0000259" key="13">
    <source>
        <dbReference type="PROSITE" id="PS50990"/>
    </source>
</evidence>
<dbReference type="InterPro" id="IPR027417">
    <property type="entry name" value="P-loop_NTPase"/>
</dbReference>
<dbReference type="PROSITE" id="PS00211">
    <property type="entry name" value="ABC_TRANSPORTER_1"/>
    <property type="match status" value="1"/>
</dbReference>
<comment type="similarity">
    <text evidence="2">Belongs to the ABC transporter superfamily.</text>
</comment>
<dbReference type="GO" id="GO:0005524">
    <property type="term" value="F:ATP binding"/>
    <property type="evidence" value="ECO:0007669"/>
    <property type="project" value="UniProtKB-KW"/>
</dbReference>
<evidence type="ECO:0000313" key="15">
    <source>
        <dbReference type="Proteomes" id="UP001144323"/>
    </source>
</evidence>
<dbReference type="InterPro" id="IPR017871">
    <property type="entry name" value="ABC_transporter-like_CS"/>
</dbReference>
<dbReference type="PROSITE" id="PS50893">
    <property type="entry name" value="ABC_TRANSPORTER_2"/>
    <property type="match status" value="1"/>
</dbReference>
<accession>A0A9W6GW39</accession>
<dbReference type="EMBL" id="BSEC01000001">
    <property type="protein sequence ID" value="GLI94036.1"/>
    <property type="molecule type" value="Genomic_DNA"/>
</dbReference>
<dbReference type="GO" id="GO:0030253">
    <property type="term" value="P:protein secretion by the type I secretion system"/>
    <property type="evidence" value="ECO:0007669"/>
    <property type="project" value="InterPro"/>
</dbReference>
<keyword evidence="9 10" id="KW-0472">Membrane</keyword>
<comment type="subcellular location">
    <subcellularLocation>
        <location evidence="1">Cell membrane</location>
        <topology evidence="1">Multi-pass membrane protein</topology>
    </subcellularLocation>
</comment>
<dbReference type="PROSITE" id="PS50990">
    <property type="entry name" value="PEPTIDASE_C39"/>
    <property type="match status" value="1"/>
</dbReference>
<comment type="caution">
    <text evidence="14">The sequence shown here is derived from an EMBL/GenBank/DDBJ whole genome shotgun (WGS) entry which is preliminary data.</text>
</comment>
<dbReference type="Pfam" id="PF00005">
    <property type="entry name" value="ABC_tran"/>
    <property type="match status" value="1"/>
</dbReference>
<evidence type="ECO:0000259" key="11">
    <source>
        <dbReference type="PROSITE" id="PS50893"/>
    </source>
</evidence>
<keyword evidence="8 10" id="KW-1133">Transmembrane helix</keyword>
<sequence>MQAESAERISIETNKEAANLDSTDPGLQAFCGVAAYYRIIANPAQIRRELSLLDRRLVAEDIVRAAQFVGLKARIIRPIHRERLARVPAPAIIRLKNGSFEVLGGRMPNGEYRLVNPISRADRALPLEQIHAAADAVILVSRKVGGAGVNPKTFSLRWFLPSIWRYRRPLSHVLLASFFVQLFALVTPLFFQVVIDKVLSHRSYDTLFVLVGGIMVIGAFDVVLQYLRTYALSHTTNRIDVELGRRLFFHLFHLPMSYFETRSAGQTVARVRELETIRAFLTGQGLFSLLDIFFTIIFLAVLLAYSWKLTLIVIGSIPLYLLVAAFIRPVLQEMIKEKFNRGAESQQMLVEAIVGVQTIKSAAVEPSMQSQWEERLAAYVSTSFDTGIMGAAGQSAIQYINKATNALLLLFGAKAVIDGDLSVGELVAFNMISAQVAQPILRLSQIWQDFQQVQISVDRLGDILNMPTEPLNLAHGNLPNAKGAIEFRGVTFRYRPNAPEVLRNLSFSIRPGEVIGIVGRSGSGKSTLAKLVQRFYIPEEGQVLVDGVDVMQVNPAWLRSQIGVVLQENLLFNRSLHDNIALANPSMSRAQVIAAARLAGADEFISRLDNGYDTIIEERGANLSGGQRQRIAIARALSINPPILIFDEATSALDYESERLIQENMFQIVKGRTVIIIAHRLQAVRRCDRIIGLQEGRIHEIGSHDELIRKPDGLYAHLWSLQNALSNTP</sequence>
<feature type="domain" description="ABC transmembrane type-1" evidence="12">
    <location>
        <begin position="173"/>
        <end position="452"/>
    </location>
</feature>
<proteinExistence type="inferred from homology"/>
<dbReference type="FunFam" id="3.40.50.300:FF:000299">
    <property type="entry name" value="ABC transporter ATP-binding protein/permease"/>
    <property type="match status" value="1"/>
</dbReference>
<dbReference type="PROSITE" id="PS50929">
    <property type="entry name" value="ABC_TM1F"/>
    <property type="match status" value="1"/>
</dbReference>
<keyword evidence="4" id="KW-1003">Cell membrane</keyword>
<dbReference type="InterPro" id="IPR003593">
    <property type="entry name" value="AAA+_ATPase"/>
</dbReference>
<keyword evidence="7" id="KW-0067">ATP-binding</keyword>
<dbReference type="GO" id="GO:0030256">
    <property type="term" value="C:type I protein secretion system complex"/>
    <property type="evidence" value="ECO:0007669"/>
    <property type="project" value="InterPro"/>
</dbReference>
<dbReference type="Gene3D" id="3.90.70.10">
    <property type="entry name" value="Cysteine proteinases"/>
    <property type="match status" value="1"/>
</dbReference>
<evidence type="ECO:0000256" key="9">
    <source>
        <dbReference type="ARBA" id="ARBA00023136"/>
    </source>
</evidence>
<dbReference type="SUPFAM" id="SSF90123">
    <property type="entry name" value="ABC transporter transmembrane region"/>
    <property type="match status" value="1"/>
</dbReference>
<dbReference type="InterPro" id="IPR005074">
    <property type="entry name" value="Peptidase_C39"/>
</dbReference>
<reference evidence="14" key="1">
    <citation type="journal article" date="2023" name="Int. J. Syst. Evol. Microbiol.">
        <title>Methylocystis iwaonis sp. nov., a type II methane-oxidizing bacterium from surface soil of a rice paddy field in Japan, and emended description of the genus Methylocystis (ex Whittenbury et al. 1970) Bowman et al. 1993.</title>
        <authorList>
            <person name="Kaise H."/>
            <person name="Sawadogo J.B."/>
            <person name="Alam M.S."/>
            <person name="Ueno C."/>
            <person name="Dianou D."/>
            <person name="Shinjo R."/>
            <person name="Asakawa S."/>
        </authorList>
    </citation>
    <scope>NUCLEOTIDE SEQUENCE</scope>
    <source>
        <strain evidence="14">LMG27198</strain>
    </source>
</reference>
<dbReference type="NCBIfam" id="TIGR01846">
    <property type="entry name" value="type_I_sec_HlyB"/>
    <property type="match status" value="1"/>
</dbReference>
<keyword evidence="5 10" id="KW-0812">Transmembrane</keyword>
<keyword evidence="6" id="KW-0547">Nucleotide-binding</keyword>
<evidence type="ECO:0000256" key="8">
    <source>
        <dbReference type="ARBA" id="ARBA00022989"/>
    </source>
</evidence>
<evidence type="ECO:0000256" key="2">
    <source>
        <dbReference type="ARBA" id="ARBA00005417"/>
    </source>
</evidence>
<gene>
    <name evidence="14" type="ORF">LMG27198_30280</name>
</gene>
<dbReference type="AlphaFoldDB" id="A0A9W6GW39"/>
<dbReference type="PANTHER" id="PTHR24221">
    <property type="entry name" value="ATP-BINDING CASSETTE SUB-FAMILY B"/>
    <property type="match status" value="1"/>
</dbReference>
<dbReference type="CDD" id="cd18588">
    <property type="entry name" value="ABC_6TM_CyaB_HlyB_like"/>
    <property type="match status" value="1"/>
</dbReference>